<proteinExistence type="predicted"/>
<dbReference type="SUPFAM" id="SSF81342">
    <property type="entry name" value="Transmembrane di-heme cytochromes"/>
    <property type="match status" value="1"/>
</dbReference>
<dbReference type="Proteomes" id="UP000295135">
    <property type="component" value="Unassembled WGS sequence"/>
</dbReference>
<dbReference type="EMBL" id="SLZY01000034">
    <property type="protein sequence ID" value="TCS68037.1"/>
    <property type="molecule type" value="Genomic_DNA"/>
</dbReference>
<name>A0A4R3JRA9_9PROT</name>
<feature type="non-terminal residue" evidence="1">
    <location>
        <position position="1"/>
    </location>
</feature>
<dbReference type="AlphaFoldDB" id="A0A4R3JRA9"/>
<keyword evidence="2" id="KW-1185">Reference proteome</keyword>
<evidence type="ECO:0000313" key="1">
    <source>
        <dbReference type="EMBL" id="TCS68037.1"/>
    </source>
</evidence>
<accession>A0A4R3JRA9</accession>
<reference evidence="1 2" key="1">
    <citation type="submission" date="2019-03" db="EMBL/GenBank/DDBJ databases">
        <title>Genomic Encyclopedia of Type Strains, Phase IV (KMG-IV): sequencing the most valuable type-strain genomes for metagenomic binning, comparative biology and taxonomic classification.</title>
        <authorList>
            <person name="Goeker M."/>
        </authorList>
    </citation>
    <scope>NUCLEOTIDE SEQUENCE [LARGE SCALE GENOMIC DNA]</scope>
    <source>
        <strain evidence="1 2">DSM 103923</strain>
    </source>
</reference>
<comment type="caution">
    <text evidence="1">The sequence shown here is derived from an EMBL/GenBank/DDBJ whole genome shotgun (WGS) entry which is preliminary data.</text>
</comment>
<dbReference type="GO" id="GO:0016020">
    <property type="term" value="C:membrane"/>
    <property type="evidence" value="ECO:0007669"/>
    <property type="project" value="InterPro"/>
</dbReference>
<sequence>FLMLIFLIAHVYLTTAGHTLTSHIKAMITGWEEVE</sequence>
<dbReference type="GO" id="GO:0022904">
    <property type="term" value="P:respiratory electron transport chain"/>
    <property type="evidence" value="ECO:0007669"/>
    <property type="project" value="InterPro"/>
</dbReference>
<gene>
    <name evidence="1" type="ORF">EDC61_1341</name>
</gene>
<protein>
    <submittedName>
        <fullName evidence="1">Uncharacterized protein</fullName>
    </submittedName>
</protein>
<evidence type="ECO:0000313" key="2">
    <source>
        <dbReference type="Proteomes" id="UP000295135"/>
    </source>
</evidence>
<dbReference type="InterPro" id="IPR016174">
    <property type="entry name" value="Di-haem_cyt_TM"/>
</dbReference>
<organism evidence="1 2">
    <name type="scientific">Sulfuritortus calidifontis</name>
    <dbReference type="NCBI Taxonomy" id="1914471"/>
    <lineage>
        <taxon>Bacteria</taxon>
        <taxon>Pseudomonadati</taxon>
        <taxon>Pseudomonadota</taxon>
        <taxon>Betaproteobacteria</taxon>
        <taxon>Nitrosomonadales</taxon>
        <taxon>Thiobacillaceae</taxon>
        <taxon>Sulfuritortus</taxon>
    </lineage>
</organism>
<dbReference type="Gene3D" id="1.20.950.20">
    <property type="entry name" value="Transmembrane di-heme cytochromes, Chain C"/>
    <property type="match status" value="1"/>
</dbReference>